<dbReference type="KEGG" id="cpis:HS961_02040"/>
<feature type="transmembrane region" description="Helical" evidence="7">
    <location>
        <begin position="103"/>
        <end position="122"/>
    </location>
</feature>
<feature type="transmembrane region" description="Helical" evidence="7">
    <location>
        <begin position="257"/>
        <end position="283"/>
    </location>
</feature>
<dbReference type="AlphaFoldDB" id="A0A7G5ECI6"/>
<keyword evidence="4 7" id="KW-1133">Transmembrane helix</keyword>
<feature type="transmembrane region" description="Helical" evidence="7">
    <location>
        <begin position="228"/>
        <end position="251"/>
    </location>
</feature>
<keyword evidence="9" id="KW-1185">Reference proteome</keyword>
<feature type="transmembrane region" description="Helical" evidence="7">
    <location>
        <begin position="43"/>
        <end position="64"/>
    </location>
</feature>
<dbReference type="PIRSF" id="PIRSF035875">
    <property type="entry name" value="RNase_BN"/>
    <property type="match status" value="1"/>
</dbReference>
<dbReference type="Pfam" id="PF03631">
    <property type="entry name" value="Virul_fac_BrkB"/>
    <property type="match status" value="1"/>
</dbReference>
<dbReference type="PANTHER" id="PTHR30213">
    <property type="entry name" value="INNER MEMBRANE PROTEIN YHJD"/>
    <property type="match status" value="1"/>
</dbReference>
<dbReference type="EMBL" id="CP058554">
    <property type="protein sequence ID" value="QMV71711.1"/>
    <property type="molecule type" value="Genomic_DNA"/>
</dbReference>
<organism evidence="8 9">
    <name type="scientific">Comamonas piscis</name>
    <dbReference type="NCBI Taxonomy" id="1562974"/>
    <lineage>
        <taxon>Bacteria</taxon>
        <taxon>Pseudomonadati</taxon>
        <taxon>Pseudomonadota</taxon>
        <taxon>Betaproteobacteria</taxon>
        <taxon>Burkholderiales</taxon>
        <taxon>Comamonadaceae</taxon>
        <taxon>Comamonas</taxon>
    </lineage>
</organism>
<evidence type="ECO:0000256" key="3">
    <source>
        <dbReference type="ARBA" id="ARBA00022692"/>
    </source>
</evidence>
<gene>
    <name evidence="8" type="ORF">HS961_02040</name>
</gene>
<dbReference type="Proteomes" id="UP000515240">
    <property type="component" value="Chromosome"/>
</dbReference>
<comment type="subcellular location">
    <subcellularLocation>
        <location evidence="1">Cell membrane</location>
        <topology evidence="1">Multi-pass membrane protein</topology>
    </subcellularLocation>
</comment>
<evidence type="ECO:0000313" key="9">
    <source>
        <dbReference type="Proteomes" id="UP000515240"/>
    </source>
</evidence>
<keyword evidence="2" id="KW-1003">Cell membrane</keyword>
<keyword evidence="5 7" id="KW-0472">Membrane</keyword>
<evidence type="ECO:0000256" key="5">
    <source>
        <dbReference type="ARBA" id="ARBA00023136"/>
    </source>
</evidence>
<keyword evidence="3 7" id="KW-0812">Transmembrane</keyword>
<evidence type="ECO:0000256" key="1">
    <source>
        <dbReference type="ARBA" id="ARBA00004651"/>
    </source>
</evidence>
<dbReference type="PANTHER" id="PTHR30213:SF1">
    <property type="entry name" value="INNER MEMBRANE PROTEIN YHJD"/>
    <property type="match status" value="1"/>
</dbReference>
<name>A0A7G5ECI6_9BURK</name>
<feature type="transmembrane region" description="Helical" evidence="7">
    <location>
        <begin position="155"/>
        <end position="175"/>
    </location>
</feature>
<feature type="region of interest" description="Disordered" evidence="6">
    <location>
        <begin position="301"/>
        <end position="326"/>
    </location>
</feature>
<evidence type="ECO:0000256" key="4">
    <source>
        <dbReference type="ARBA" id="ARBA00022989"/>
    </source>
</evidence>
<feature type="compositionally biased region" description="Polar residues" evidence="6">
    <location>
        <begin position="302"/>
        <end position="315"/>
    </location>
</feature>
<evidence type="ECO:0000256" key="7">
    <source>
        <dbReference type="SAM" id="Phobius"/>
    </source>
</evidence>
<sequence>MVTQDSTLAQRVQRKLNPFRPFYHAADQWLAADGLRMSAAMSFYGMLSLAPLLLLLVGVLGWWLDRSYIESNLIHQVEDVMGSQVAEVVRGALSSAQTKSQGLIASAIGFVMLLSGATGVFVELQTSLERLWNHGEKVDKSDTPWWYSLVQRVRGLGYILVLGFLMLISLVLTTMLSMTTRWAGAVLHVEAPGMLLGVINESVSFLITVTLFVGMMRIGTGTKPRLRFLIAGAAIGAFLFTIGKQVLAWYLSTAAVVSAYGAAGSLVVLLMWIYFSSAILLFAASCARALNSADVALHGKGSNAQAEDSPQQRPTAEQAATVDFQI</sequence>
<evidence type="ECO:0000256" key="2">
    <source>
        <dbReference type="ARBA" id="ARBA00022475"/>
    </source>
</evidence>
<evidence type="ECO:0000313" key="8">
    <source>
        <dbReference type="EMBL" id="QMV71711.1"/>
    </source>
</evidence>
<accession>A0A7G5ECI6</accession>
<evidence type="ECO:0000256" key="6">
    <source>
        <dbReference type="SAM" id="MobiDB-lite"/>
    </source>
</evidence>
<feature type="transmembrane region" description="Helical" evidence="7">
    <location>
        <begin position="195"/>
        <end position="216"/>
    </location>
</feature>
<dbReference type="InterPro" id="IPR017039">
    <property type="entry name" value="Virul_fac_BrkB"/>
</dbReference>
<dbReference type="RefSeq" id="WP_182326144.1">
    <property type="nucleotide sequence ID" value="NZ_CP058554.1"/>
</dbReference>
<protein>
    <submittedName>
        <fullName evidence="8">YihY/virulence factor BrkB family protein</fullName>
    </submittedName>
</protein>
<proteinExistence type="predicted"/>
<dbReference type="GO" id="GO:0005886">
    <property type="term" value="C:plasma membrane"/>
    <property type="evidence" value="ECO:0007669"/>
    <property type="project" value="UniProtKB-SubCell"/>
</dbReference>
<reference evidence="8 9" key="1">
    <citation type="journal article" date="2020" name="G3 (Bethesda)">
        <title>CeMbio - The Caenorhabditis elegans Microbiome Resource.</title>
        <authorList>
            <person name="Dirksen P."/>
            <person name="Assie A."/>
            <person name="Zimmermann J."/>
            <person name="Zhang F."/>
            <person name="Tietje A.M."/>
            <person name="Marsh S.A."/>
            <person name="Felix M.A."/>
            <person name="Shapira M."/>
            <person name="Kaleta C."/>
            <person name="Schulenburg H."/>
            <person name="Samuel B."/>
        </authorList>
    </citation>
    <scope>NUCLEOTIDE SEQUENCE [LARGE SCALE GENOMIC DNA]</scope>
    <source>
        <strain evidence="8 9">BIGb0172</strain>
    </source>
</reference>